<protein>
    <submittedName>
        <fullName evidence="4">Uncharacterized protein</fullName>
    </submittedName>
</protein>
<keyword evidence="5" id="KW-1185">Reference proteome</keyword>
<sequence>MLGTDSTIQDNNMTEELRDVRPMFDLNKRNYVVTGGAQGIGFAVTRAICEMGGNVAVMDIQPAPVEEFKTLEARFGAKTIYIQTDVTKEESLNAAFVQAIQELGSIDGCVPAAGIAIDKPFVDQTWDEFTRIQEINVRGTFFATQLAVKQMIKQGSGGSIVLIASQSAHIALPGYRMAAYNASKGGVMMLSKVLAVELAPHQIRVNTISPGFVDSDMTRNVRATKSKREGDQMWLAPPNQRLSTQNDLTGAVIYLLSDASPHTTAADIPITGGLHAGTIDGVISYE</sequence>
<organism evidence="4 5">
    <name type="scientific">Exophiala mesophila</name>
    <name type="common">Black yeast-like fungus</name>
    <dbReference type="NCBI Taxonomy" id="212818"/>
    <lineage>
        <taxon>Eukaryota</taxon>
        <taxon>Fungi</taxon>
        <taxon>Dikarya</taxon>
        <taxon>Ascomycota</taxon>
        <taxon>Pezizomycotina</taxon>
        <taxon>Eurotiomycetes</taxon>
        <taxon>Chaetothyriomycetidae</taxon>
        <taxon>Chaetothyriales</taxon>
        <taxon>Herpotrichiellaceae</taxon>
        <taxon>Exophiala</taxon>
    </lineage>
</organism>
<name>A0A0D1ZJQ2_EXOME</name>
<keyword evidence="2" id="KW-0521">NADP</keyword>
<accession>A0A0D1ZJQ2</accession>
<dbReference type="PROSITE" id="PS00061">
    <property type="entry name" value="ADH_SHORT"/>
    <property type="match status" value="1"/>
</dbReference>
<dbReference type="GO" id="GO:0016616">
    <property type="term" value="F:oxidoreductase activity, acting on the CH-OH group of donors, NAD or NADP as acceptor"/>
    <property type="evidence" value="ECO:0007669"/>
    <property type="project" value="UniProtKB-ARBA"/>
</dbReference>
<dbReference type="OrthoDB" id="5325318at2759"/>
<dbReference type="Pfam" id="PF13561">
    <property type="entry name" value="adh_short_C2"/>
    <property type="match status" value="1"/>
</dbReference>
<dbReference type="PRINTS" id="PR00081">
    <property type="entry name" value="GDHRDH"/>
</dbReference>
<evidence type="ECO:0000256" key="3">
    <source>
        <dbReference type="ARBA" id="ARBA00023002"/>
    </source>
</evidence>
<dbReference type="Gene3D" id="3.40.50.720">
    <property type="entry name" value="NAD(P)-binding Rossmann-like Domain"/>
    <property type="match status" value="1"/>
</dbReference>
<dbReference type="PANTHER" id="PTHR43008">
    <property type="entry name" value="BENZIL REDUCTASE"/>
    <property type="match status" value="1"/>
</dbReference>
<dbReference type="GeneID" id="27319808"/>
<gene>
    <name evidence="4" type="ORF">PV10_01963</name>
</gene>
<comment type="similarity">
    <text evidence="1">Belongs to the short-chain dehydrogenases/reductases (SDR) family.</text>
</comment>
<dbReference type="VEuPathDB" id="FungiDB:PV10_01963"/>
<evidence type="ECO:0000256" key="2">
    <source>
        <dbReference type="ARBA" id="ARBA00022857"/>
    </source>
</evidence>
<dbReference type="HOGENOM" id="CLU_010194_1_1_1"/>
<evidence type="ECO:0000313" key="4">
    <source>
        <dbReference type="EMBL" id="KIV94174.1"/>
    </source>
</evidence>
<dbReference type="PANTHER" id="PTHR43008:SF4">
    <property type="entry name" value="CHAIN DEHYDROGENASE, PUTATIVE (AFU_ORTHOLOGUE AFUA_4G08710)-RELATED"/>
    <property type="match status" value="1"/>
</dbReference>
<dbReference type="OMA" id="FGRIDNC"/>
<dbReference type="Proteomes" id="UP000054302">
    <property type="component" value="Unassembled WGS sequence"/>
</dbReference>
<proteinExistence type="inferred from homology"/>
<evidence type="ECO:0000313" key="5">
    <source>
        <dbReference type="Proteomes" id="UP000054302"/>
    </source>
</evidence>
<dbReference type="EMBL" id="KN847521">
    <property type="protein sequence ID" value="KIV94174.1"/>
    <property type="molecule type" value="Genomic_DNA"/>
</dbReference>
<dbReference type="InterPro" id="IPR036291">
    <property type="entry name" value="NAD(P)-bd_dom_sf"/>
</dbReference>
<keyword evidence="3" id="KW-0560">Oxidoreductase</keyword>
<dbReference type="FunFam" id="3.40.50.720:FF:000084">
    <property type="entry name" value="Short-chain dehydrogenase reductase"/>
    <property type="match status" value="1"/>
</dbReference>
<dbReference type="GO" id="GO:0050664">
    <property type="term" value="F:oxidoreductase activity, acting on NAD(P)H, oxygen as acceptor"/>
    <property type="evidence" value="ECO:0007669"/>
    <property type="project" value="TreeGrafter"/>
</dbReference>
<dbReference type="STRING" id="212818.A0A0D1ZJQ2"/>
<dbReference type="AlphaFoldDB" id="A0A0D1ZJQ2"/>
<dbReference type="InterPro" id="IPR002347">
    <property type="entry name" value="SDR_fam"/>
</dbReference>
<dbReference type="InterPro" id="IPR020904">
    <property type="entry name" value="Sc_DH/Rdtase_CS"/>
</dbReference>
<reference evidence="4 5" key="1">
    <citation type="submission" date="2015-01" db="EMBL/GenBank/DDBJ databases">
        <title>The Genome Sequence of Exophiala mesophila CBS40295.</title>
        <authorList>
            <consortium name="The Broad Institute Genomics Platform"/>
            <person name="Cuomo C."/>
            <person name="de Hoog S."/>
            <person name="Gorbushina A."/>
            <person name="Stielow B."/>
            <person name="Teixiera M."/>
            <person name="Abouelleil A."/>
            <person name="Chapman S.B."/>
            <person name="Priest M."/>
            <person name="Young S.K."/>
            <person name="Wortman J."/>
            <person name="Nusbaum C."/>
            <person name="Birren B."/>
        </authorList>
    </citation>
    <scope>NUCLEOTIDE SEQUENCE [LARGE SCALE GENOMIC DNA]</scope>
    <source>
        <strain evidence="4 5">CBS 40295</strain>
    </source>
</reference>
<dbReference type="PRINTS" id="PR00080">
    <property type="entry name" value="SDRFAMILY"/>
</dbReference>
<dbReference type="SUPFAM" id="SSF51735">
    <property type="entry name" value="NAD(P)-binding Rossmann-fold domains"/>
    <property type="match status" value="1"/>
</dbReference>
<dbReference type="RefSeq" id="XP_016225748.1">
    <property type="nucleotide sequence ID" value="XM_016366230.1"/>
</dbReference>
<evidence type="ECO:0000256" key="1">
    <source>
        <dbReference type="ARBA" id="ARBA00006484"/>
    </source>
</evidence>